<keyword evidence="4" id="KW-1185">Reference proteome</keyword>
<dbReference type="SUPFAM" id="SSF53098">
    <property type="entry name" value="Ribonuclease H-like"/>
    <property type="match status" value="1"/>
</dbReference>
<dbReference type="InterPro" id="IPR036397">
    <property type="entry name" value="RNaseH_sf"/>
</dbReference>
<gene>
    <name evidence="3" type="ORF">JOE69_000386</name>
</gene>
<dbReference type="InterPro" id="IPR025948">
    <property type="entry name" value="HTH-like_dom"/>
</dbReference>
<dbReference type="Gene3D" id="3.30.420.10">
    <property type="entry name" value="Ribonuclease H-like superfamily/Ribonuclease H"/>
    <property type="match status" value="1"/>
</dbReference>
<dbReference type="Pfam" id="PF13276">
    <property type="entry name" value="HTH_21"/>
    <property type="match status" value="1"/>
</dbReference>
<dbReference type="PANTHER" id="PTHR46889">
    <property type="entry name" value="TRANSPOSASE INSF FOR INSERTION SEQUENCE IS3B-RELATED"/>
    <property type="match status" value="1"/>
</dbReference>
<dbReference type="RefSeq" id="WP_309795609.1">
    <property type="nucleotide sequence ID" value="NZ_BAAAHY010000006.1"/>
</dbReference>
<name>A0ABU1J6U4_9MICC</name>
<evidence type="ECO:0000259" key="2">
    <source>
        <dbReference type="PROSITE" id="PS50994"/>
    </source>
</evidence>
<sequence length="308" mass="34504">MIGFIDMYRDRFGVEGICRVLGRADCGFLTARGYRAFKTRKPSNRALKDLEHGTILKALHAANYSVYGVRKLHQAALRAGLSLGRDHVARLMRVNHLHGVLRGRKPRTTTHKATDYRPDDLVNRRFTAPAPNRLWVSDITYVPTFAGFVYLAFVTDVYSRKIVGWAASKSLKTVDLPLFALNTATFKADDTLGGLVHHSDKGSQYVSIAYTDRLAQLGVKASVGSVGDSYDNALAESINAIYKTELIKHHRPWTGLQQVELATLEWVDWYNNTRLHAGLGYQSPVEYENNHTLNQTDQRAATTTLINT</sequence>
<proteinExistence type="predicted"/>
<dbReference type="InterPro" id="IPR048020">
    <property type="entry name" value="Transpos_IS3"/>
</dbReference>
<reference evidence="3 4" key="1">
    <citation type="submission" date="2023-07" db="EMBL/GenBank/DDBJ databases">
        <title>Sequencing the genomes of 1000 actinobacteria strains.</title>
        <authorList>
            <person name="Klenk H.-P."/>
        </authorList>
    </citation>
    <scope>NUCLEOTIDE SEQUENCE [LARGE SCALE GENOMIC DNA]</scope>
    <source>
        <strain evidence="3 4">DSM 14555</strain>
    </source>
</reference>
<dbReference type="Pfam" id="PF13333">
    <property type="entry name" value="rve_2"/>
    <property type="match status" value="1"/>
</dbReference>
<organism evidence="3 4">
    <name type="scientific">Arthrobacter russicus</name>
    <dbReference type="NCBI Taxonomy" id="172040"/>
    <lineage>
        <taxon>Bacteria</taxon>
        <taxon>Bacillati</taxon>
        <taxon>Actinomycetota</taxon>
        <taxon>Actinomycetes</taxon>
        <taxon>Micrococcales</taxon>
        <taxon>Micrococcaceae</taxon>
        <taxon>Arthrobacter</taxon>
    </lineage>
</organism>
<evidence type="ECO:0000313" key="4">
    <source>
        <dbReference type="Proteomes" id="UP001185069"/>
    </source>
</evidence>
<feature type="domain" description="Integrase catalytic" evidence="2">
    <location>
        <begin position="127"/>
        <end position="292"/>
    </location>
</feature>
<dbReference type="Pfam" id="PF00665">
    <property type="entry name" value="rve"/>
    <property type="match status" value="1"/>
</dbReference>
<dbReference type="EMBL" id="JAVDQF010000001">
    <property type="protein sequence ID" value="MDR6268148.1"/>
    <property type="molecule type" value="Genomic_DNA"/>
</dbReference>
<dbReference type="InterPro" id="IPR050900">
    <property type="entry name" value="Transposase_IS3/IS150/IS904"/>
</dbReference>
<dbReference type="Proteomes" id="UP001185069">
    <property type="component" value="Unassembled WGS sequence"/>
</dbReference>
<dbReference type="NCBIfam" id="NF033516">
    <property type="entry name" value="transpos_IS3"/>
    <property type="match status" value="1"/>
</dbReference>
<protein>
    <submittedName>
        <fullName evidence="3">Transposase InsO family protein</fullName>
    </submittedName>
</protein>
<dbReference type="PROSITE" id="PS50994">
    <property type="entry name" value="INTEGRASE"/>
    <property type="match status" value="1"/>
</dbReference>
<accession>A0ABU1J6U4</accession>
<comment type="function">
    <text evidence="1">Involved in the transposition of the insertion sequence.</text>
</comment>
<dbReference type="InterPro" id="IPR001584">
    <property type="entry name" value="Integrase_cat-core"/>
</dbReference>
<comment type="caution">
    <text evidence="3">The sequence shown here is derived from an EMBL/GenBank/DDBJ whole genome shotgun (WGS) entry which is preliminary data.</text>
</comment>
<evidence type="ECO:0000313" key="3">
    <source>
        <dbReference type="EMBL" id="MDR6268148.1"/>
    </source>
</evidence>
<dbReference type="PANTHER" id="PTHR46889:SF5">
    <property type="entry name" value="INTEGRASE PROTEIN"/>
    <property type="match status" value="1"/>
</dbReference>
<evidence type="ECO:0000256" key="1">
    <source>
        <dbReference type="ARBA" id="ARBA00002286"/>
    </source>
</evidence>
<dbReference type="InterPro" id="IPR012337">
    <property type="entry name" value="RNaseH-like_sf"/>
</dbReference>